<gene>
    <name evidence="3" type="primary">LOC122130283</name>
</gene>
<dbReference type="InterPro" id="IPR029417">
    <property type="entry name" value="FAM227"/>
</dbReference>
<dbReference type="GeneID" id="122130283"/>
<comment type="similarity">
    <text evidence="1">Belongs to the FAM227 family.</text>
</comment>
<name>A0A8M1KF24_CLUHA</name>
<accession>A0A8M1KF24</accession>
<dbReference type="PANTHER" id="PTHR33560:SF2">
    <property type="entry name" value="PROTEIN FAM227B"/>
    <property type="match status" value="1"/>
</dbReference>
<feature type="non-terminal residue" evidence="3">
    <location>
        <position position="216"/>
    </location>
</feature>
<evidence type="ECO:0000313" key="2">
    <source>
        <dbReference type="Proteomes" id="UP000515152"/>
    </source>
</evidence>
<dbReference type="RefSeq" id="XP_042560898.1">
    <property type="nucleotide sequence ID" value="XM_042704964.1"/>
</dbReference>
<dbReference type="AlphaFoldDB" id="A0A8M1KF24"/>
<keyword evidence="2" id="KW-1185">Reference proteome</keyword>
<evidence type="ECO:0000313" key="3">
    <source>
        <dbReference type="RefSeq" id="XP_042560898.1"/>
    </source>
</evidence>
<organism evidence="2 3">
    <name type="scientific">Clupea harengus</name>
    <name type="common">Atlantic herring</name>
    <dbReference type="NCBI Taxonomy" id="7950"/>
    <lineage>
        <taxon>Eukaryota</taxon>
        <taxon>Metazoa</taxon>
        <taxon>Chordata</taxon>
        <taxon>Craniata</taxon>
        <taxon>Vertebrata</taxon>
        <taxon>Euteleostomi</taxon>
        <taxon>Actinopterygii</taxon>
        <taxon>Neopterygii</taxon>
        <taxon>Teleostei</taxon>
        <taxon>Clupei</taxon>
        <taxon>Clupeiformes</taxon>
        <taxon>Clupeoidei</taxon>
        <taxon>Clupeidae</taxon>
        <taxon>Clupea</taxon>
    </lineage>
</organism>
<dbReference type="Pfam" id="PF14922">
    <property type="entry name" value="FWWh"/>
    <property type="match status" value="1"/>
</dbReference>
<dbReference type="Proteomes" id="UP000515152">
    <property type="component" value="Unplaced"/>
</dbReference>
<proteinExistence type="inferred from homology"/>
<dbReference type="OrthoDB" id="73353at2759"/>
<protein>
    <submittedName>
        <fullName evidence="3">Protein FAM227B-like</fullName>
    </submittedName>
</protein>
<evidence type="ECO:0000256" key="1">
    <source>
        <dbReference type="ARBA" id="ARBA00008666"/>
    </source>
</evidence>
<dbReference type="KEGG" id="char:122130283"/>
<dbReference type="PANTHER" id="PTHR33560">
    <property type="entry name" value="PROTEIN FAM227B"/>
    <property type="match status" value="1"/>
</dbReference>
<reference evidence="3" key="1">
    <citation type="submission" date="2025-08" db="UniProtKB">
        <authorList>
            <consortium name="RefSeq"/>
        </authorList>
    </citation>
    <scope>IDENTIFICATION</scope>
</reference>
<sequence>MLSFQVETVPLCPDIMFIIIPENVKLFGRTLIISSTLLLQDFKFPGFSNLEHTDIPGLPNTSQHLDSISEVQGFNPGFLKIWKPFFLSECSITVFKDTFWWFFLHSFKPSLKDENRLFDCISSGFVSLLLMVDNDVKDKLFKVYAECLAQAIYVAFIGAFPQSQEHFDDNFTAELAEVTSLWVSGLKPKLFSWKKWQRRWLTPAKDAIKTEENIVC</sequence>